<name>A0ABM0MQK6_SACKO</name>
<keyword evidence="2" id="KW-1185">Reference proteome</keyword>
<accession>A0ABM0MQK6</accession>
<gene>
    <name evidence="3" type="primary">LOC102801574</name>
</gene>
<dbReference type="PANTHER" id="PTHR37860:SF1">
    <property type="match status" value="1"/>
</dbReference>
<dbReference type="Pfam" id="PF00094">
    <property type="entry name" value="VWD"/>
    <property type="match status" value="1"/>
</dbReference>
<dbReference type="GeneID" id="102801574"/>
<dbReference type="PANTHER" id="PTHR37860">
    <property type="entry name" value="AGAP008810-PA"/>
    <property type="match status" value="1"/>
</dbReference>
<evidence type="ECO:0000313" key="2">
    <source>
        <dbReference type="Proteomes" id="UP000694865"/>
    </source>
</evidence>
<evidence type="ECO:0000313" key="3">
    <source>
        <dbReference type="RefSeq" id="XP_006822297.1"/>
    </source>
</evidence>
<protein>
    <submittedName>
        <fullName evidence="3">Kielin/chordin-like protein-like</fullName>
    </submittedName>
</protein>
<reference evidence="3" key="1">
    <citation type="submission" date="2025-08" db="UniProtKB">
        <authorList>
            <consortium name="RefSeq"/>
        </authorList>
    </citation>
    <scope>IDENTIFICATION</scope>
    <source>
        <tissue evidence="3">Testes</tissue>
    </source>
</reference>
<dbReference type="InterPro" id="IPR001846">
    <property type="entry name" value="VWF_type-D"/>
</dbReference>
<feature type="domain" description="VWFD" evidence="1">
    <location>
        <begin position="293"/>
        <end position="479"/>
    </location>
</feature>
<sequence>MVCMDGDKNEGVCKDDRDIKFDDNGFEEGCYHPNKPCWLFNYCEGHMHCYITFEKEDGTRLDKACISIGGYCVKPGTRFDGILTKNLCPCDYDCYVQVTDGLCVSPDHCQHIDAPCGGTKNGALCDGEDFVCCVSHTYDGKCTNDPPTGVKGTCKDNTEECDGWYVTDRCSGRAGRQCCVPHGNDEECTNKPGAACMDIRKEACEGDYRPGLCSGPAYRQCCIPGCPDHYKGLNNEDISTDCHWNGGCCRPFCIHGEIEISFSCQTKDKEGNLISSNCVCCKVEDKEVIPHYGKPGEKYDPHYKTLDSLTYTFDGHCSYILMRECSNYLETPRFTVIAKHDLMESLRRKLKAYIDSVSIIMGTFRADLLHGNLVSINNRPAIHIHDLREWNDTDKGIYITPDQGMAKVDVPGEFTVWFNGNGRCEVAIDTQYHGKVCGLLGNANDDPDDDLQKLTSDGLKLVTDVNEFANSWAVPKSCP</sequence>
<dbReference type="SMART" id="SM00216">
    <property type="entry name" value="VWD"/>
    <property type="match status" value="1"/>
</dbReference>
<organism evidence="2 3">
    <name type="scientific">Saccoglossus kowalevskii</name>
    <name type="common">Acorn worm</name>
    <dbReference type="NCBI Taxonomy" id="10224"/>
    <lineage>
        <taxon>Eukaryota</taxon>
        <taxon>Metazoa</taxon>
        <taxon>Hemichordata</taxon>
        <taxon>Enteropneusta</taxon>
        <taxon>Harrimaniidae</taxon>
        <taxon>Saccoglossus</taxon>
    </lineage>
</organism>
<evidence type="ECO:0000259" key="1">
    <source>
        <dbReference type="PROSITE" id="PS51233"/>
    </source>
</evidence>
<dbReference type="Proteomes" id="UP000694865">
    <property type="component" value="Unplaced"/>
</dbReference>
<dbReference type="RefSeq" id="XP_006822297.1">
    <property type="nucleotide sequence ID" value="XM_006822234.1"/>
</dbReference>
<dbReference type="PROSITE" id="PS51233">
    <property type="entry name" value="VWFD"/>
    <property type="match status" value="1"/>
</dbReference>
<proteinExistence type="predicted"/>